<protein>
    <submittedName>
        <fullName evidence="2">Putative NUDIX domain protein</fullName>
    </submittedName>
</protein>
<dbReference type="CDD" id="cd02883">
    <property type="entry name" value="NUDIX_Hydrolase"/>
    <property type="match status" value="1"/>
</dbReference>
<dbReference type="KEGG" id="nfn:NFRAN_0094"/>
<feature type="domain" description="Nudix hydrolase" evidence="1">
    <location>
        <begin position="7"/>
        <end position="137"/>
    </location>
</feature>
<dbReference type="SUPFAM" id="SSF55811">
    <property type="entry name" value="Nudix"/>
    <property type="match status" value="1"/>
</dbReference>
<dbReference type="EMBL" id="LR216287">
    <property type="protein sequence ID" value="VFJ12415.1"/>
    <property type="molecule type" value="Genomic_DNA"/>
</dbReference>
<dbReference type="AlphaFoldDB" id="A0A484I434"/>
<evidence type="ECO:0000259" key="1">
    <source>
        <dbReference type="Pfam" id="PF00293"/>
    </source>
</evidence>
<organism evidence="2 3">
    <name type="scientific">Candidatus Nitrosocosmicus franklandianus</name>
    <dbReference type="NCBI Taxonomy" id="1798806"/>
    <lineage>
        <taxon>Archaea</taxon>
        <taxon>Nitrososphaerota</taxon>
        <taxon>Nitrososphaeria</taxon>
        <taxon>Nitrososphaerales</taxon>
        <taxon>Nitrososphaeraceae</taxon>
        <taxon>Candidatus Nitrosocosmicus</taxon>
    </lineage>
</organism>
<dbReference type="Gene3D" id="3.90.79.10">
    <property type="entry name" value="Nucleoside Triphosphate Pyrophosphohydrolase"/>
    <property type="match status" value="1"/>
</dbReference>
<evidence type="ECO:0000313" key="2">
    <source>
        <dbReference type="EMBL" id="VFJ12415.1"/>
    </source>
</evidence>
<gene>
    <name evidence="2" type="ORF">NFRAN_0094</name>
</gene>
<dbReference type="InterPro" id="IPR015797">
    <property type="entry name" value="NUDIX_hydrolase-like_dom_sf"/>
</dbReference>
<dbReference type="Proteomes" id="UP000294299">
    <property type="component" value="Chromosome NFRAN"/>
</dbReference>
<dbReference type="Pfam" id="PF00293">
    <property type="entry name" value="NUDIX"/>
    <property type="match status" value="1"/>
</dbReference>
<evidence type="ECO:0000313" key="3">
    <source>
        <dbReference type="Proteomes" id="UP000294299"/>
    </source>
</evidence>
<reference evidence="2 3" key="1">
    <citation type="submission" date="2019-02" db="EMBL/GenBank/DDBJ databases">
        <authorList>
            <person name="Lehtovirta-Morley E L."/>
        </authorList>
    </citation>
    <scope>NUCLEOTIDE SEQUENCE [LARGE SCALE GENOMIC DNA]</scope>
    <source>
        <strain evidence="2">NFRAN1</strain>
    </source>
</reference>
<name>A0A484I434_9ARCH</name>
<keyword evidence="3" id="KW-1185">Reference proteome</keyword>
<sequence>MACHETRLRVKAILNNSKNEILFYGFYDIKHRRSLKLPEGIVEYGEAPEITLKRLMREIANIEVEPLALLGVYTKFDSASKNNCESGHVITLVFVCLILDFKKGINETKNSQTCLWLNKKAIESQFLMEETDNKILKDYVAWRIDKSTFWTNKRY</sequence>
<accession>A0A484I434</accession>
<proteinExistence type="predicted"/>
<dbReference type="InterPro" id="IPR000086">
    <property type="entry name" value="NUDIX_hydrolase_dom"/>
</dbReference>